<dbReference type="EMBL" id="SNRW01006258">
    <property type="protein sequence ID" value="KAA6383414.1"/>
    <property type="molecule type" value="Genomic_DNA"/>
</dbReference>
<organism evidence="2 3">
    <name type="scientific">Streblomastix strix</name>
    <dbReference type="NCBI Taxonomy" id="222440"/>
    <lineage>
        <taxon>Eukaryota</taxon>
        <taxon>Metamonada</taxon>
        <taxon>Preaxostyla</taxon>
        <taxon>Oxymonadida</taxon>
        <taxon>Streblomastigidae</taxon>
        <taxon>Streblomastix</taxon>
    </lineage>
</organism>
<gene>
    <name evidence="2" type="ORF">EZS28_021060</name>
</gene>
<evidence type="ECO:0000256" key="1">
    <source>
        <dbReference type="SAM" id="MobiDB-lite"/>
    </source>
</evidence>
<feature type="region of interest" description="Disordered" evidence="1">
    <location>
        <begin position="50"/>
        <end position="99"/>
    </location>
</feature>
<evidence type="ECO:0000313" key="2">
    <source>
        <dbReference type="EMBL" id="KAA6383414.1"/>
    </source>
</evidence>
<name>A0A5J4VLV6_9EUKA</name>
<accession>A0A5J4VLV6</accession>
<sequence length="271" mass="31580">MRLQTKGKDFSTDMSQDELERNNKLILIILQQCTALIHIINKSSWVNNNRRSQSNMEEGTTMDSSSYPSPSSSSEEDLRSADRSNDNNSTMARPDMVHRTQTSLIKKNIKLFSRQNTLLSIGSKARNGNRQARKTLRIYYLSKGIMDMILYEQRYNTQRRYYYAMEEHKKRSQITHYSTLNLISIKPYTITTEILAQLTSVNTQTSQVLQFLKGVSSILLFTFEIDLKNNLTFQLTKKAIQGHMIVKPKYEDSWNMGILFDYWGEKNRTEI</sequence>
<feature type="compositionally biased region" description="Basic and acidic residues" evidence="1">
    <location>
        <begin position="76"/>
        <end position="85"/>
    </location>
</feature>
<dbReference type="AlphaFoldDB" id="A0A5J4VLV6"/>
<dbReference type="Proteomes" id="UP000324800">
    <property type="component" value="Unassembled WGS sequence"/>
</dbReference>
<comment type="caution">
    <text evidence="2">The sequence shown here is derived from an EMBL/GenBank/DDBJ whole genome shotgun (WGS) entry which is preliminary data.</text>
</comment>
<evidence type="ECO:0000313" key="3">
    <source>
        <dbReference type="Proteomes" id="UP000324800"/>
    </source>
</evidence>
<reference evidence="2 3" key="1">
    <citation type="submission" date="2019-03" db="EMBL/GenBank/DDBJ databases">
        <title>Single cell metagenomics reveals metabolic interactions within the superorganism composed of flagellate Streblomastix strix and complex community of Bacteroidetes bacteria on its surface.</title>
        <authorList>
            <person name="Treitli S.C."/>
            <person name="Kolisko M."/>
            <person name="Husnik F."/>
            <person name="Keeling P."/>
            <person name="Hampl V."/>
        </authorList>
    </citation>
    <scope>NUCLEOTIDE SEQUENCE [LARGE SCALE GENOMIC DNA]</scope>
    <source>
        <strain evidence="2">ST1C</strain>
    </source>
</reference>
<proteinExistence type="predicted"/>
<protein>
    <submittedName>
        <fullName evidence="2">Uncharacterized protein</fullName>
    </submittedName>
</protein>
<feature type="compositionally biased region" description="Polar residues" evidence="1">
    <location>
        <begin position="50"/>
        <end position="63"/>
    </location>
</feature>
<feature type="compositionally biased region" description="Low complexity" evidence="1">
    <location>
        <begin position="64"/>
        <end position="73"/>
    </location>
</feature>